<evidence type="ECO:0000313" key="3">
    <source>
        <dbReference type="Proteomes" id="UP000204629"/>
    </source>
</evidence>
<evidence type="ECO:0000256" key="1">
    <source>
        <dbReference type="SAM" id="MobiDB-lite"/>
    </source>
</evidence>
<feature type="compositionally biased region" description="Basic and acidic residues" evidence="1">
    <location>
        <begin position="57"/>
        <end position="73"/>
    </location>
</feature>
<feature type="region of interest" description="Disordered" evidence="1">
    <location>
        <begin position="48"/>
        <end position="89"/>
    </location>
</feature>
<dbReference type="GeneID" id="26642097"/>
<dbReference type="OrthoDB" id="34790at10239"/>
<reference evidence="2 3" key="1">
    <citation type="journal article" date="2016" name="Genome Announc.">
        <title>Genome Sequences of Pseudomonas oryzihabitans Phage POR1 and Pseudomonas aeruginosa Phage PAE1.</title>
        <authorList>
            <person name="Dyson Z.A."/>
            <person name="Seviour R.J."/>
            <person name="Tucci J."/>
            <person name="Petrovski S."/>
        </authorList>
    </citation>
    <scope>NUCLEOTIDE SEQUENCE [LARGE SCALE GENOMIC DNA]</scope>
</reference>
<proteinExistence type="predicted"/>
<dbReference type="EMBL" id="KT734862">
    <property type="protein sequence ID" value="ALF51568.1"/>
    <property type="molecule type" value="Genomic_DNA"/>
</dbReference>
<keyword evidence="3" id="KW-1185">Reference proteome</keyword>
<accession>A0A0N9ESF2</accession>
<dbReference type="Proteomes" id="UP000204629">
    <property type="component" value="Segment"/>
</dbReference>
<evidence type="ECO:0000313" key="2">
    <source>
        <dbReference type="EMBL" id="ALF51568.1"/>
    </source>
</evidence>
<dbReference type="RefSeq" id="YP_009215759.1">
    <property type="nucleotide sequence ID" value="NC_028980.1"/>
</dbReference>
<dbReference type="KEGG" id="vg:26642097"/>
<sequence length="89" mass="9880">MRLMTLALAVLLPLATQAQAEDRPLYSAQETVRRAQVGSFSPRLAPPVRVTVPAEAGKPDPSRFERLECRQDPSRPLGKTIVCEPRRTN</sequence>
<organism evidence="2 3">
    <name type="scientific">Pseudomonas phage PAE1</name>
    <dbReference type="NCBI Taxonomy" id="1718273"/>
    <lineage>
        <taxon>Viruses</taxon>
        <taxon>Duplodnaviria</taxon>
        <taxon>Heunggongvirae</taxon>
        <taxon>Uroviricota</taxon>
        <taxon>Caudoviricetes</taxon>
        <taxon>Mesyanzhinovviridae</taxon>
        <taxon>Rabinowitzvirinae</taxon>
        <taxon>Yuavirus</taxon>
        <taxon>Yuavirus PAE1</taxon>
        <taxon>Pseudomonas virus PAE1</taxon>
    </lineage>
</organism>
<gene>
    <name evidence="2" type="ORF">PAE1_68</name>
</gene>
<protein>
    <submittedName>
        <fullName evidence="2">Uncharacterized protein</fullName>
    </submittedName>
</protein>
<name>A0A0N9ESF2_9CAUD</name>